<evidence type="ECO:0000259" key="8">
    <source>
        <dbReference type="PROSITE" id="PS50811"/>
    </source>
</evidence>
<evidence type="ECO:0000256" key="5">
    <source>
        <dbReference type="ARBA" id="ARBA00023163"/>
    </source>
</evidence>
<feature type="domain" description="WRKY" evidence="8">
    <location>
        <begin position="52"/>
        <end position="110"/>
    </location>
</feature>
<dbReference type="Gene3D" id="2.20.25.80">
    <property type="entry name" value="WRKY domain"/>
    <property type="match status" value="1"/>
</dbReference>
<reference evidence="9" key="2">
    <citation type="journal article" date="2023" name="Int. J. Mol. Sci.">
        <title>De Novo Assembly and Annotation of 11 Diverse Shrub Willow (Salix) Genomes Reveals Novel Gene Organization in Sex-Linked Regions.</title>
        <authorList>
            <person name="Hyden B."/>
            <person name="Feng K."/>
            <person name="Yates T.B."/>
            <person name="Jawdy S."/>
            <person name="Cereghino C."/>
            <person name="Smart L.B."/>
            <person name="Muchero W."/>
        </authorList>
    </citation>
    <scope>NUCLEOTIDE SEQUENCE</scope>
    <source>
        <tissue evidence="9">Shoot tip</tissue>
    </source>
</reference>
<feature type="region of interest" description="Disordered" evidence="7">
    <location>
        <begin position="102"/>
        <end position="139"/>
    </location>
</feature>
<comment type="caution">
    <text evidence="9">The sequence shown here is derived from an EMBL/GenBank/DDBJ whole genome shotgun (WGS) entry which is preliminary data.</text>
</comment>
<evidence type="ECO:0000256" key="1">
    <source>
        <dbReference type="ARBA" id="ARBA00004123"/>
    </source>
</evidence>
<evidence type="ECO:0000313" key="10">
    <source>
        <dbReference type="Proteomes" id="UP001151532"/>
    </source>
</evidence>
<organism evidence="9 10">
    <name type="scientific">Salix purpurea</name>
    <name type="common">Purple osier willow</name>
    <dbReference type="NCBI Taxonomy" id="77065"/>
    <lineage>
        <taxon>Eukaryota</taxon>
        <taxon>Viridiplantae</taxon>
        <taxon>Streptophyta</taxon>
        <taxon>Embryophyta</taxon>
        <taxon>Tracheophyta</taxon>
        <taxon>Spermatophyta</taxon>
        <taxon>Magnoliopsida</taxon>
        <taxon>eudicotyledons</taxon>
        <taxon>Gunneridae</taxon>
        <taxon>Pentapetalae</taxon>
        <taxon>rosids</taxon>
        <taxon>fabids</taxon>
        <taxon>Malpighiales</taxon>
        <taxon>Salicaceae</taxon>
        <taxon>Saliceae</taxon>
        <taxon>Salix</taxon>
    </lineage>
</organism>
<keyword evidence="3" id="KW-0805">Transcription regulation</keyword>
<keyword evidence="5" id="KW-0804">Transcription</keyword>
<dbReference type="FunFam" id="2.20.25.80:FF:000006">
    <property type="entry name" value="WRKY transcription factor"/>
    <property type="match status" value="1"/>
</dbReference>
<name>A0A9Q1A1F8_SALPP</name>
<dbReference type="InterPro" id="IPR003657">
    <property type="entry name" value="WRKY_dom"/>
</dbReference>
<evidence type="ECO:0000256" key="7">
    <source>
        <dbReference type="SAM" id="MobiDB-lite"/>
    </source>
</evidence>
<evidence type="ECO:0000256" key="4">
    <source>
        <dbReference type="ARBA" id="ARBA00023125"/>
    </source>
</evidence>
<evidence type="ECO:0000256" key="3">
    <source>
        <dbReference type="ARBA" id="ARBA00023015"/>
    </source>
</evidence>
<feature type="compositionally biased region" description="Low complexity" evidence="7">
    <location>
        <begin position="113"/>
        <end position="123"/>
    </location>
</feature>
<evidence type="ECO:0000256" key="2">
    <source>
        <dbReference type="ARBA" id="ARBA00022737"/>
    </source>
</evidence>
<dbReference type="OrthoDB" id="5065855at2759"/>
<reference evidence="9" key="1">
    <citation type="submission" date="2022-11" db="EMBL/GenBank/DDBJ databases">
        <authorList>
            <person name="Hyden B.L."/>
            <person name="Feng K."/>
            <person name="Yates T."/>
            <person name="Jawdy S."/>
            <person name="Smart L.B."/>
            <person name="Muchero W."/>
        </authorList>
    </citation>
    <scope>NUCLEOTIDE SEQUENCE</scope>
    <source>
        <tissue evidence="9">Shoot tip</tissue>
    </source>
</reference>
<evidence type="ECO:0000313" key="9">
    <source>
        <dbReference type="EMBL" id="KAJ6754406.1"/>
    </source>
</evidence>
<dbReference type="SUPFAM" id="SSF118290">
    <property type="entry name" value="WRKY DNA-binding domain"/>
    <property type="match status" value="1"/>
</dbReference>
<keyword evidence="10" id="KW-1185">Reference proteome</keyword>
<proteinExistence type="predicted"/>
<comment type="subcellular location">
    <subcellularLocation>
        <location evidence="1">Nucleus</location>
    </subcellularLocation>
</comment>
<accession>A0A9Q1A1F8</accession>
<dbReference type="GO" id="GO:0005634">
    <property type="term" value="C:nucleus"/>
    <property type="evidence" value="ECO:0007669"/>
    <property type="project" value="UniProtKB-SubCell"/>
</dbReference>
<protein>
    <submittedName>
        <fullName evidence="9">WRKY TRANSCRIPTION FACTOR SUSIBA2-LIKE ISOFORM X1</fullName>
    </submittedName>
</protein>
<dbReference type="EMBL" id="JAPFFK010000007">
    <property type="protein sequence ID" value="KAJ6754406.1"/>
    <property type="molecule type" value="Genomic_DNA"/>
</dbReference>
<keyword evidence="2" id="KW-0677">Repeat</keyword>
<dbReference type="PROSITE" id="PS50811">
    <property type="entry name" value="WRKY"/>
    <property type="match status" value="1"/>
</dbReference>
<dbReference type="GO" id="GO:0003700">
    <property type="term" value="F:DNA-binding transcription factor activity"/>
    <property type="evidence" value="ECO:0007669"/>
    <property type="project" value="InterPro"/>
</dbReference>
<dbReference type="Pfam" id="PF03106">
    <property type="entry name" value="WRKY"/>
    <property type="match status" value="1"/>
</dbReference>
<dbReference type="GO" id="GO:0043565">
    <property type="term" value="F:sequence-specific DNA binding"/>
    <property type="evidence" value="ECO:0007669"/>
    <property type="project" value="InterPro"/>
</dbReference>
<sequence>MVKVEYHSNSLQGFSPEIVAIQTDPQTNNDFQSDYGNQQQQYQSVWKHKRSDDGYNCRKYGQKQVIRSENPRNYNKCTHHNCPTKKILQRSLDGQATELIYKGNHNHPKPQSIRKSSSSITTSNLRMIPAPNSNPNGLI</sequence>
<keyword evidence="6" id="KW-0539">Nucleus</keyword>
<dbReference type="Proteomes" id="UP001151532">
    <property type="component" value="Chromosome 16"/>
</dbReference>
<dbReference type="InterPro" id="IPR044810">
    <property type="entry name" value="WRKY_plant"/>
</dbReference>
<dbReference type="PANTHER" id="PTHR31221:SF360">
    <property type="entry name" value="WRKY DOMAIN-CONTAINING PROTEIN"/>
    <property type="match status" value="1"/>
</dbReference>
<evidence type="ECO:0000256" key="6">
    <source>
        <dbReference type="ARBA" id="ARBA00023242"/>
    </source>
</evidence>
<dbReference type="InterPro" id="IPR036576">
    <property type="entry name" value="WRKY_dom_sf"/>
</dbReference>
<dbReference type="SMART" id="SM00774">
    <property type="entry name" value="WRKY"/>
    <property type="match status" value="1"/>
</dbReference>
<gene>
    <name evidence="9" type="ORF">OIU79_027095</name>
</gene>
<keyword evidence="4" id="KW-0238">DNA-binding</keyword>
<dbReference type="PANTHER" id="PTHR31221">
    <property type="entry name" value="WRKY TRANSCRIPTION FACTOR PROTEIN 1-RELATED"/>
    <property type="match status" value="1"/>
</dbReference>
<dbReference type="AlphaFoldDB" id="A0A9Q1A1F8"/>